<evidence type="ECO:0000313" key="3">
    <source>
        <dbReference type="Proteomes" id="UP001431186"/>
    </source>
</evidence>
<organism evidence="2 3">
    <name type="scientific">Leptogranulimonas caecicola</name>
    <dbReference type="NCBI Taxonomy" id="2894156"/>
    <lineage>
        <taxon>Bacteria</taxon>
        <taxon>Bacillati</taxon>
        <taxon>Actinomycetota</taxon>
        <taxon>Coriobacteriia</taxon>
        <taxon>Coriobacteriales</taxon>
        <taxon>Kribbibacteriaceae</taxon>
        <taxon>Leptogranulimonas</taxon>
    </lineage>
</organism>
<name>A0AAU9CGP3_9ACTN</name>
<evidence type="ECO:0000313" key="2">
    <source>
        <dbReference type="EMBL" id="BDC91407.1"/>
    </source>
</evidence>
<proteinExistence type="predicted"/>
<dbReference type="InterPro" id="IPR053827">
    <property type="entry name" value="Gp10_C"/>
</dbReference>
<sequence length="166" mass="18309">MSTTTALGLEKPDLNDTVSKLVQIVGSYADFINKLYPVGSIWMCAQATDPNTIFTGTTWIKVEGRFLLGSSSRFGAQTTGGEENHKLSVAEMPTHSHEVRWANNNDWVGAWKSNASFGQLWDVASTYSQGDSSTRKDWVKVTNSGSGSAHNNMPPYFVVNIWRRTS</sequence>
<evidence type="ECO:0000259" key="1">
    <source>
        <dbReference type="Pfam" id="PF21939"/>
    </source>
</evidence>
<keyword evidence="3" id="KW-1185">Reference proteome</keyword>
<dbReference type="KEGG" id="lcal:ATTO_12790"/>
<dbReference type="Pfam" id="PF21939">
    <property type="entry name" value="Gp10_C"/>
    <property type="match status" value="1"/>
</dbReference>
<dbReference type="RefSeq" id="WP_265591416.1">
    <property type="nucleotide sequence ID" value="NZ_AP025285.1"/>
</dbReference>
<dbReference type="AlphaFoldDB" id="A0AAU9CGP3"/>
<dbReference type="EMBL" id="AP025285">
    <property type="protein sequence ID" value="BDC91407.1"/>
    <property type="molecule type" value="Genomic_DNA"/>
</dbReference>
<dbReference type="SUPFAM" id="SSF88874">
    <property type="entry name" value="Receptor-binding domain of short tail fibre protein gp12"/>
    <property type="match status" value="1"/>
</dbReference>
<reference evidence="2" key="1">
    <citation type="submission" date="2021-11" db="EMBL/GenBank/DDBJ databases">
        <title>Complete genome sequence of Atopobiaceae bacterium TOC12.</title>
        <authorList>
            <person name="Morinaga K."/>
            <person name="Kusada H."/>
            <person name="Tamaki H."/>
        </authorList>
    </citation>
    <scope>NUCLEOTIDE SEQUENCE</scope>
    <source>
        <strain evidence="2">TOC12</strain>
    </source>
</reference>
<protein>
    <recommendedName>
        <fullName evidence="1">Baseplate structural protein Gp10 C-terminal domain-containing protein</fullName>
    </recommendedName>
</protein>
<accession>A0AAU9CGP3</accession>
<feature type="domain" description="Baseplate structural protein Gp10 C-terminal" evidence="1">
    <location>
        <begin position="32"/>
        <end position="165"/>
    </location>
</feature>
<dbReference type="Proteomes" id="UP001431186">
    <property type="component" value="Chromosome"/>
</dbReference>
<gene>
    <name evidence="2" type="ORF">ATTO_12790</name>
</gene>